<dbReference type="AlphaFoldDB" id="A0A212K8V2"/>
<name>A0A212K8V2_9DELT</name>
<sequence>METFAPRGNIYGPILPQFVLEKPITFGAKIMYALLCNYASEKDHCWPSQATLAARLSCSVSSVKNYLAELVKAKLIDVRREQYRSSVYYMLNPGELRGQEAKVAGQQPEVACPEPKSDYLNNLNKQFQEKNPPLPPTEPEAPKASPASEPPAAGGVSVSLSDFENAWELYPKKDAKGFARVAWLKLQRSGQLPPLDEVRAAIQRFSVSESWQREQGRFVPQMGNWLRGQRWLDPLSPAEETAERERQRREELSRSLQAQQEREKRLQEQRSAERARLRPHFDALAAKFADPLNDAQVAMAFGTWLHLHPQGLAPLASDVPANNCQGIMDFMNAFKRKREEAQYRARHAQQPDRFDARTASLKPCDKILRNIPLFSQLFSGTEQLRQAV</sequence>
<feature type="region of interest" description="Disordered" evidence="1">
    <location>
        <begin position="238"/>
        <end position="274"/>
    </location>
</feature>
<dbReference type="EMBL" id="FLUQ01000004">
    <property type="protein sequence ID" value="SBW08159.1"/>
    <property type="molecule type" value="Genomic_DNA"/>
</dbReference>
<proteinExistence type="predicted"/>
<gene>
    <name evidence="2" type="ORF">KL86DPRO_40032</name>
</gene>
<dbReference type="InterPro" id="IPR036390">
    <property type="entry name" value="WH_DNA-bd_sf"/>
</dbReference>
<feature type="compositionally biased region" description="Low complexity" evidence="1">
    <location>
        <begin position="142"/>
        <end position="153"/>
    </location>
</feature>
<evidence type="ECO:0008006" key="3">
    <source>
        <dbReference type="Google" id="ProtNLM"/>
    </source>
</evidence>
<evidence type="ECO:0000256" key="1">
    <source>
        <dbReference type="SAM" id="MobiDB-lite"/>
    </source>
</evidence>
<feature type="region of interest" description="Disordered" evidence="1">
    <location>
        <begin position="126"/>
        <end position="156"/>
    </location>
</feature>
<reference evidence="2" key="1">
    <citation type="submission" date="2016-04" db="EMBL/GenBank/DDBJ databases">
        <authorList>
            <person name="Evans L.H."/>
            <person name="Alamgir A."/>
            <person name="Owens N."/>
            <person name="Weber N.D."/>
            <person name="Virtaneva K."/>
            <person name="Barbian K."/>
            <person name="Babar A."/>
            <person name="Rosenke K."/>
        </authorList>
    </citation>
    <scope>NUCLEOTIDE SEQUENCE</scope>
    <source>
        <strain evidence="2">86</strain>
    </source>
</reference>
<feature type="compositionally biased region" description="Basic and acidic residues" evidence="1">
    <location>
        <begin position="260"/>
        <end position="274"/>
    </location>
</feature>
<dbReference type="Gene3D" id="1.10.10.10">
    <property type="entry name" value="Winged helix-like DNA-binding domain superfamily/Winged helix DNA-binding domain"/>
    <property type="match status" value="1"/>
</dbReference>
<dbReference type="InterPro" id="IPR036388">
    <property type="entry name" value="WH-like_DNA-bd_sf"/>
</dbReference>
<accession>A0A212K8V2</accession>
<protein>
    <recommendedName>
        <fullName evidence="3">Helix-turn-helix domain-containing protein</fullName>
    </recommendedName>
</protein>
<evidence type="ECO:0000313" key="2">
    <source>
        <dbReference type="EMBL" id="SBW08159.1"/>
    </source>
</evidence>
<organism evidence="2">
    <name type="scientific">uncultured delta proteobacterium</name>
    <dbReference type="NCBI Taxonomy" id="34034"/>
    <lineage>
        <taxon>Bacteria</taxon>
        <taxon>Deltaproteobacteria</taxon>
        <taxon>environmental samples</taxon>
    </lineage>
</organism>
<feature type="compositionally biased region" description="Basic and acidic residues" evidence="1">
    <location>
        <begin position="241"/>
        <end position="253"/>
    </location>
</feature>
<dbReference type="SUPFAM" id="SSF46785">
    <property type="entry name" value="Winged helix' DNA-binding domain"/>
    <property type="match status" value="1"/>
</dbReference>
<dbReference type="Pfam" id="PF13730">
    <property type="entry name" value="HTH_36"/>
    <property type="match status" value="1"/>
</dbReference>